<sequence length="58" mass="6808">MMYRVYDFVVWYRTVHAFPTIDATLFPHGLIFPLTMGRFLSVRVPTSGGYYTQGRQVF</sequence>
<organism evidence="1 2">
    <name type="scientific">Aspergillus pseudotamarii</name>
    <dbReference type="NCBI Taxonomy" id="132259"/>
    <lineage>
        <taxon>Eukaryota</taxon>
        <taxon>Fungi</taxon>
        <taxon>Dikarya</taxon>
        <taxon>Ascomycota</taxon>
        <taxon>Pezizomycotina</taxon>
        <taxon>Eurotiomycetes</taxon>
        <taxon>Eurotiomycetidae</taxon>
        <taxon>Eurotiales</taxon>
        <taxon>Aspergillaceae</taxon>
        <taxon>Aspergillus</taxon>
        <taxon>Aspergillus subgen. Circumdati</taxon>
    </lineage>
</organism>
<evidence type="ECO:0000313" key="2">
    <source>
        <dbReference type="Proteomes" id="UP000325672"/>
    </source>
</evidence>
<proteinExistence type="predicted"/>
<reference evidence="1 2" key="1">
    <citation type="submission" date="2019-04" db="EMBL/GenBank/DDBJ databases">
        <title>Friends and foes A comparative genomics study of 23 Aspergillus species from section Flavi.</title>
        <authorList>
            <consortium name="DOE Joint Genome Institute"/>
            <person name="Kjaerbolling I."/>
            <person name="Vesth T."/>
            <person name="Frisvad J.C."/>
            <person name="Nybo J.L."/>
            <person name="Theobald S."/>
            <person name="Kildgaard S."/>
            <person name="Isbrandt T."/>
            <person name="Kuo A."/>
            <person name="Sato A."/>
            <person name="Lyhne E.K."/>
            <person name="Kogle M.E."/>
            <person name="Wiebenga A."/>
            <person name="Kun R.S."/>
            <person name="Lubbers R.J."/>
            <person name="Makela M.R."/>
            <person name="Barry K."/>
            <person name="Chovatia M."/>
            <person name="Clum A."/>
            <person name="Daum C."/>
            <person name="Haridas S."/>
            <person name="He G."/>
            <person name="LaButti K."/>
            <person name="Lipzen A."/>
            <person name="Mondo S."/>
            <person name="Riley R."/>
            <person name="Salamov A."/>
            <person name="Simmons B.A."/>
            <person name="Magnuson J.K."/>
            <person name="Henrissat B."/>
            <person name="Mortensen U.H."/>
            <person name="Larsen T.O."/>
            <person name="Devries R.P."/>
            <person name="Grigoriev I.V."/>
            <person name="Machida M."/>
            <person name="Baker S.E."/>
            <person name="Andersen M.R."/>
        </authorList>
    </citation>
    <scope>NUCLEOTIDE SEQUENCE [LARGE SCALE GENOMIC DNA]</scope>
    <source>
        <strain evidence="1 2">CBS 117625</strain>
    </source>
</reference>
<name>A0A5N6SUV5_ASPPS</name>
<dbReference type="EMBL" id="ML743576">
    <property type="protein sequence ID" value="KAE8137677.1"/>
    <property type="molecule type" value="Genomic_DNA"/>
</dbReference>
<dbReference type="RefSeq" id="XP_031913740.1">
    <property type="nucleotide sequence ID" value="XM_032054580.1"/>
</dbReference>
<evidence type="ECO:0000313" key="1">
    <source>
        <dbReference type="EMBL" id="KAE8137677.1"/>
    </source>
</evidence>
<protein>
    <submittedName>
        <fullName evidence="1">Uncharacterized protein</fullName>
    </submittedName>
</protein>
<dbReference type="GeneID" id="43638790"/>
<gene>
    <name evidence="1" type="ORF">BDV38DRAFT_246683</name>
</gene>
<dbReference type="AlphaFoldDB" id="A0A5N6SUV5"/>
<dbReference type="Proteomes" id="UP000325672">
    <property type="component" value="Unassembled WGS sequence"/>
</dbReference>
<keyword evidence="2" id="KW-1185">Reference proteome</keyword>
<accession>A0A5N6SUV5</accession>